<comment type="similarity">
    <text evidence="6">Belongs to the LPG synthase family.</text>
</comment>
<accession>A0AAW5E2Y4</accession>
<dbReference type="Pfam" id="PF03706">
    <property type="entry name" value="LPG_synthase_TM"/>
    <property type="match status" value="1"/>
</dbReference>
<protein>
    <recommendedName>
        <fullName evidence="6">Phosphatidylglycerol lysyltransferase</fullName>
        <ecNumber evidence="6">2.3.2.3</ecNumber>
    </recommendedName>
    <alternativeName>
        <fullName evidence="6">Lysylphosphatidylglycerol synthase</fullName>
    </alternativeName>
</protein>
<feature type="transmembrane region" description="Helical" evidence="6">
    <location>
        <begin position="12"/>
        <end position="33"/>
    </location>
</feature>
<evidence type="ECO:0000256" key="4">
    <source>
        <dbReference type="ARBA" id="ARBA00022989"/>
    </source>
</evidence>
<dbReference type="Proteomes" id="UP001431131">
    <property type="component" value="Unassembled WGS sequence"/>
</dbReference>
<dbReference type="EC" id="2.3.2.3" evidence="6"/>
<reference evidence="7" key="1">
    <citation type="submission" date="2022-02" db="EMBL/GenBank/DDBJ databases">
        <title>Fredinandcohnia quinoae sp. nov. isolated from Chenopodium quinoa seeds.</title>
        <authorList>
            <person name="Saati-Santamaria Z."/>
            <person name="Flores-Felix J.D."/>
            <person name="Igual J.M."/>
            <person name="Velazquez E."/>
            <person name="Garcia-Fraile P."/>
            <person name="Martinez-Molina E."/>
        </authorList>
    </citation>
    <scope>NUCLEOTIDE SEQUENCE</scope>
    <source>
        <strain evidence="7">SECRCQ15</strain>
    </source>
</reference>
<keyword evidence="8" id="KW-1185">Reference proteome</keyword>
<dbReference type="GO" id="GO:0005886">
    <property type="term" value="C:plasma membrane"/>
    <property type="evidence" value="ECO:0007669"/>
    <property type="project" value="UniProtKB-SubCell"/>
</dbReference>
<evidence type="ECO:0000256" key="6">
    <source>
        <dbReference type="RuleBase" id="RU363042"/>
    </source>
</evidence>
<keyword evidence="6" id="KW-0046">Antibiotic resistance</keyword>
<feature type="transmembrane region" description="Helical" evidence="6">
    <location>
        <begin position="135"/>
        <end position="153"/>
    </location>
</feature>
<keyword evidence="4 6" id="KW-1133">Transmembrane helix</keyword>
<feature type="transmembrane region" description="Helical" evidence="6">
    <location>
        <begin position="165"/>
        <end position="184"/>
    </location>
</feature>
<dbReference type="EMBL" id="JAKTTI010000003">
    <property type="protein sequence ID" value="MCH1624351.1"/>
    <property type="molecule type" value="Genomic_DNA"/>
</dbReference>
<keyword evidence="3 6" id="KW-0812">Transmembrane</keyword>
<feature type="transmembrane region" description="Helical" evidence="6">
    <location>
        <begin position="273"/>
        <end position="297"/>
    </location>
</feature>
<name>A0AAW5E2Y4_9BACI</name>
<gene>
    <name evidence="6" type="primary">mprF</name>
    <name evidence="7" type="ORF">MJG50_03345</name>
</gene>
<evidence type="ECO:0000313" key="8">
    <source>
        <dbReference type="Proteomes" id="UP001431131"/>
    </source>
</evidence>
<dbReference type="GO" id="GO:0006629">
    <property type="term" value="P:lipid metabolic process"/>
    <property type="evidence" value="ECO:0007669"/>
    <property type="project" value="UniProtKB-KW"/>
</dbReference>
<comment type="subcellular location">
    <subcellularLocation>
        <location evidence="1 6">Cell membrane</location>
        <topology evidence="1 6">Multi-pass membrane protein</topology>
    </subcellularLocation>
</comment>
<comment type="caution">
    <text evidence="7">The sequence shown here is derived from an EMBL/GenBank/DDBJ whole genome shotgun (WGS) entry which is preliminary data.</text>
</comment>
<evidence type="ECO:0000256" key="3">
    <source>
        <dbReference type="ARBA" id="ARBA00022692"/>
    </source>
</evidence>
<evidence type="ECO:0000256" key="5">
    <source>
        <dbReference type="ARBA" id="ARBA00023136"/>
    </source>
</evidence>
<feature type="transmembrane region" description="Helical" evidence="6">
    <location>
        <begin position="235"/>
        <end position="261"/>
    </location>
</feature>
<comment type="function">
    <text evidence="6">Catalyzes the transfer of a lysyl group from L-lysyl-tRNA(Lys) to membrane-bound phosphatidylglycerol (PG), which produces lysylphosphatidylglycerol (LPG), a major component of the bacterial membrane with a positive net charge. LPG synthesis contributes to bacterial virulence as it is involved in the resistance mechanism against cationic antimicrobial peptides (CAMP) produces by the host's immune system (defensins, cathelicidins) and by the competing microorganisms.</text>
</comment>
<dbReference type="InterPro" id="IPR022791">
    <property type="entry name" value="L-PG_synthase/AglD"/>
</dbReference>
<sequence>MKSFDKSKLLFMLKIIIPLVILFIIIFEGKTLIKDINIQELKGYIQTIGFTKFLVVLLIGIVCVLPMCFYDISFVQMLKIKVPLKRLIIFAWSSNVFTNFIGLGGIAGAALRTFYYKKYVTDMGGLVKSIAKLTLYNLSGLSILSWFVVFGAFETSLLKTYPWIIYINIGFGLYLPAIALFIYFRNRTGKTYMTLKVQGELLLVSIIEWCFLIVTIWGIAHIIDVPIGLLELAPVFIIAACAGNLSMIPGGLGSFDLIFLMGFSSSHIPTEQLVLVLALYRFSYYVFPWLIGAVLFLRELWVSGWRRKVPSKIG</sequence>
<dbReference type="GO" id="GO:0046677">
    <property type="term" value="P:response to antibiotic"/>
    <property type="evidence" value="ECO:0007669"/>
    <property type="project" value="UniProtKB-KW"/>
</dbReference>
<comment type="catalytic activity">
    <reaction evidence="6">
        <text>L-lysyl-tRNA(Lys) + a 1,2-diacyl-sn-glycero-3-phospho-(1'-sn-glycerol) = a 1,2-diacyl-sn-glycero-3-phospho-1'-(3'-O-L-lysyl)-sn-glycerol + tRNA(Lys)</text>
        <dbReference type="Rhea" id="RHEA:10668"/>
        <dbReference type="Rhea" id="RHEA-COMP:9696"/>
        <dbReference type="Rhea" id="RHEA-COMP:9697"/>
        <dbReference type="ChEBI" id="CHEBI:64716"/>
        <dbReference type="ChEBI" id="CHEBI:75792"/>
        <dbReference type="ChEBI" id="CHEBI:78442"/>
        <dbReference type="ChEBI" id="CHEBI:78529"/>
        <dbReference type="EC" id="2.3.2.3"/>
    </reaction>
</comment>
<evidence type="ECO:0000256" key="2">
    <source>
        <dbReference type="ARBA" id="ARBA00022475"/>
    </source>
</evidence>
<feature type="transmembrane region" description="Helical" evidence="6">
    <location>
        <begin position="204"/>
        <end position="223"/>
    </location>
</feature>
<organism evidence="7 8">
    <name type="scientific">Fredinandcohnia quinoae</name>
    <dbReference type="NCBI Taxonomy" id="2918902"/>
    <lineage>
        <taxon>Bacteria</taxon>
        <taxon>Bacillati</taxon>
        <taxon>Bacillota</taxon>
        <taxon>Bacilli</taxon>
        <taxon>Bacillales</taxon>
        <taxon>Bacillaceae</taxon>
        <taxon>Fredinandcohnia</taxon>
    </lineage>
</organism>
<dbReference type="GO" id="GO:0050071">
    <property type="term" value="F:phosphatidylglycerol lysyltransferase activity"/>
    <property type="evidence" value="ECO:0007669"/>
    <property type="project" value="UniProtKB-EC"/>
</dbReference>
<proteinExistence type="inferred from homology"/>
<dbReference type="AlphaFoldDB" id="A0AAW5E2Y4"/>
<keyword evidence="6" id="KW-0443">Lipid metabolism</keyword>
<keyword evidence="6" id="KW-0808">Transferase</keyword>
<feature type="transmembrane region" description="Helical" evidence="6">
    <location>
        <begin position="87"/>
        <end position="115"/>
    </location>
</feature>
<evidence type="ECO:0000313" key="7">
    <source>
        <dbReference type="EMBL" id="MCH1624351.1"/>
    </source>
</evidence>
<keyword evidence="5 6" id="KW-0472">Membrane</keyword>
<evidence type="ECO:0000256" key="1">
    <source>
        <dbReference type="ARBA" id="ARBA00004651"/>
    </source>
</evidence>
<feature type="transmembrane region" description="Helical" evidence="6">
    <location>
        <begin position="53"/>
        <end position="75"/>
    </location>
</feature>
<keyword evidence="2" id="KW-1003">Cell membrane</keyword>